<dbReference type="EMBL" id="AMGX01000001">
    <property type="protein sequence ID" value="EXJ75917.1"/>
    <property type="molecule type" value="Genomic_DNA"/>
</dbReference>
<dbReference type="HOGENOM" id="CLU_553242_0_0_1"/>
<evidence type="ECO:0000256" key="1">
    <source>
        <dbReference type="SAM" id="MobiDB-lite"/>
    </source>
</evidence>
<gene>
    <name evidence="2" type="ORF">A1O5_00425</name>
</gene>
<name>W9X627_9EURO</name>
<proteinExistence type="predicted"/>
<keyword evidence="3" id="KW-1185">Reference proteome</keyword>
<dbReference type="AlphaFoldDB" id="W9X627"/>
<evidence type="ECO:0000313" key="3">
    <source>
        <dbReference type="Proteomes" id="UP000019471"/>
    </source>
</evidence>
<dbReference type="eggNOG" id="ENOG502SUTT">
    <property type="taxonomic scope" value="Eukaryota"/>
</dbReference>
<reference evidence="2 3" key="1">
    <citation type="submission" date="2013-03" db="EMBL/GenBank/DDBJ databases">
        <title>The Genome Sequence of Cladophialophora psammophila CBS 110553.</title>
        <authorList>
            <consortium name="The Broad Institute Genomics Platform"/>
            <person name="Cuomo C."/>
            <person name="de Hoog S."/>
            <person name="Gorbushina A."/>
            <person name="Walker B."/>
            <person name="Young S.K."/>
            <person name="Zeng Q."/>
            <person name="Gargeya S."/>
            <person name="Fitzgerald M."/>
            <person name="Haas B."/>
            <person name="Abouelleil A."/>
            <person name="Allen A.W."/>
            <person name="Alvarado L."/>
            <person name="Arachchi H.M."/>
            <person name="Berlin A.M."/>
            <person name="Chapman S.B."/>
            <person name="Gainer-Dewar J."/>
            <person name="Goldberg J."/>
            <person name="Griggs A."/>
            <person name="Gujja S."/>
            <person name="Hansen M."/>
            <person name="Howarth C."/>
            <person name="Imamovic A."/>
            <person name="Ireland A."/>
            <person name="Larimer J."/>
            <person name="McCowan C."/>
            <person name="Murphy C."/>
            <person name="Pearson M."/>
            <person name="Poon T.W."/>
            <person name="Priest M."/>
            <person name="Roberts A."/>
            <person name="Saif S."/>
            <person name="Shea T."/>
            <person name="Sisk P."/>
            <person name="Sykes S."/>
            <person name="Wortman J."/>
            <person name="Nusbaum C."/>
            <person name="Birren B."/>
        </authorList>
    </citation>
    <scope>NUCLEOTIDE SEQUENCE [LARGE SCALE GENOMIC DNA]</scope>
    <source>
        <strain evidence="2 3">CBS 110553</strain>
    </source>
</reference>
<evidence type="ECO:0000313" key="2">
    <source>
        <dbReference type="EMBL" id="EXJ75917.1"/>
    </source>
</evidence>
<organism evidence="2 3">
    <name type="scientific">Cladophialophora psammophila CBS 110553</name>
    <dbReference type="NCBI Taxonomy" id="1182543"/>
    <lineage>
        <taxon>Eukaryota</taxon>
        <taxon>Fungi</taxon>
        <taxon>Dikarya</taxon>
        <taxon>Ascomycota</taxon>
        <taxon>Pezizomycotina</taxon>
        <taxon>Eurotiomycetes</taxon>
        <taxon>Chaetothyriomycetidae</taxon>
        <taxon>Chaetothyriales</taxon>
        <taxon>Herpotrichiellaceae</taxon>
        <taxon>Cladophialophora</taxon>
    </lineage>
</organism>
<feature type="region of interest" description="Disordered" evidence="1">
    <location>
        <begin position="337"/>
        <end position="359"/>
    </location>
</feature>
<protein>
    <submittedName>
        <fullName evidence="2">Uncharacterized protein</fullName>
    </submittedName>
</protein>
<dbReference type="Proteomes" id="UP000019471">
    <property type="component" value="Unassembled WGS sequence"/>
</dbReference>
<dbReference type="RefSeq" id="XP_007739234.1">
    <property type="nucleotide sequence ID" value="XM_007741044.1"/>
</dbReference>
<feature type="compositionally biased region" description="Acidic residues" evidence="1">
    <location>
        <begin position="340"/>
        <end position="350"/>
    </location>
</feature>
<comment type="caution">
    <text evidence="2">The sequence shown here is derived from an EMBL/GenBank/DDBJ whole genome shotgun (WGS) entry which is preliminary data.</text>
</comment>
<dbReference type="OrthoDB" id="4630416at2759"/>
<dbReference type="GeneID" id="19185161"/>
<sequence>MSAINSTDQVKNEFGSPNFVVPSFQKTFSGRKYTFSFDDRNGLRFYDQSNNLTGFVADLSPYLPLLTPKLTKAGKVAKRQPGTEKQPLKWWKAQCGFRGLPVGGTVDALQGRLREHGNKGMSKAMAEFQDKLREEYLAKNMEEIEKRWNDGDNSEKAKIWPRRLLYESFFMKPVLPIKEVLVVMVDGWGNKITEVASALKISCECTKLESFSTGQRLAVIGRDAQTVRAKLAELVRDDQRAGSRARQEQNNEFERRYTQAKSMKASGAKGLKEKWDVTGSWTISCPYVEQEWGQQMDSECGLTVNFTKATSNGLVQMFAEFDFLVIEGIMRFVNPKAQDGEMEEDQDDEGTTTTTMSSSTTAQFLLPDTSLPSSRSRDFKFRWRGEDSHEGVIQLTSDKKLCSMTFESPYALSGMFYSDILGWVEFKGVKARAESGSTNAYAADPAYQWSLRSEEAYERARVGRWG</sequence>
<accession>W9X627</accession>